<evidence type="ECO:0000313" key="5">
    <source>
        <dbReference type="Proteomes" id="UP000466848"/>
    </source>
</evidence>
<dbReference type="InterPro" id="IPR003658">
    <property type="entry name" value="Anti-sigma_ant"/>
</dbReference>
<dbReference type="GO" id="GO:0043856">
    <property type="term" value="F:anti-sigma factor antagonist activity"/>
    <property type="evidence" value="ECO:0007669"/>
    <property type="project" value="InterPro"/>
</dbReference>
<dbReference type="CDD" id="cd07043">
    <property type="entry name" value="STAS_anti-anti-sigma_factors"/>
    <property type="match status" value="1"/>
</dbReference>
<dbReference type="Gene3D" id="3.30.750.24">
    <property type="entry name" value="STAS domain"/>
    <property type="match status" value="1"/>
</dbReference>
<sequence>MQLSKKIEDNRLTVLIEGRIDTTTAPQLEGELRQIVTDEVIDLIFDFSKVEYMSSAGIRVIMSAEKIMRRQGAMTLIHVNEDIMEILEMTGLIDILTVQ</sequence>
<proteinExistence type="inferred from homology"/>
<dbReference type="EMBL" id="CP048649">
    <property type="protein sequence ID" value="QIB69324.1"/>
    <property type="molecule type" value="Genomic_DNA"/>
</dbReference>
<evidence type="ECO:0000256" key="2">
    <source>
        <dbReference type="RuleBase" id="RU003749"/>
    </source>
</evidence>
<organism evidence="4 5">
    <name type="scientific">Aminipila butyrica</name>
    <dbReference type="NCBI Taxonomy" id="433296"/>
    <lineage>
        <taxon>Bacteria</taxon>
        <taxon>Bacillati</taxon>
        <taxon>Bacillota</taxon>
        <taxon>Clostridia</taxon>
        <taxon>Peptostreptococcales</taxon>
        <taxon>Anaerovoracaceae</taxon>
        <taxon>Aminipila</taxon>
    </lineage>
</organism>
<gene>
    <name evidence="4" type="ORF">Ami103574_08300</name>
</gene>
<dbReference type="InterPro" id="IPR002645">
    <property type="entry name" value="STAS_dom"/>
</dbReference>
<evidence type="ECO:0000256" key="1">
    <source>
        <dbReference type="ARBA" id="ARBA00009013"/>
    </source>
</evidence>
<dbReference type="RefSeq" id="WP_163066490.1">
    <property type="nucleotide sequence ID" value="NZ_CP048649.1"/>
</dbReference>
<dbReference type="Pfam" id="PF01740">
    <property type="entry name" value="STAS"/>
    <property type="match status" value="1"/>
</dbReference>
<dbReference type="SUPFAM" id="SSF52091">
    <property type="entry name" value="SpoIIaa-like"/>
    <property type="match status" value="1"/>
</dbReference>
<protein>
    <recommendedName>
        <fullName evidence="2">Anti-sigma factor antagonist</fullName>
    </recommendedName>
</protein>
<comment type="similarity">
    <text evidence="1 2">Belongs to the anti-sigma-factor antagonist family.</text>
</comment>
<reference evidence="4 5" key="1">
    <citation type="submission" date="2020-02" db="EMBL/GenBank/DDBJ databases">
        <authorList>
            <person name="Kim Y.B."/>
            <person name="Roh S.W."/>
        </authorList>
    </citation>
    <scope>NUCLEOTIDE SEQUENCE [LARGE SCALE GENOMIC DNA]</scope>
    <source>
        <strain evidence="4 5">DSM 103574</strain>
    </source>
</reference>
<dbReference type="NCBIfam" id="TIGR00377">
    <property type="entry name" value="ant_ant_sig"/>
    <property type="match status" value="1"/>
</dbReference>
<dbReference type="AlphaFoldDB" id="A0A858BX78"/>
<dbReference type="Proteomes" id="UP000466848">
    <property type="component" value="Chromosome"/>
</dbReference>
<feature type="domain" description="STAS" evidence="3">
    <location>
        <begin position="1"/>
        <end position="99"/>
    </location>
</feature>
<accession>A0A858BX78</accession>
<keyword evidence="5" id="KW-1185">Reference proteome</keyword>
<name>A0A858BX78_9FIRM</name>
<dbReference type="PANTHER" id="PTHR33495">
    <property type="entry name" value="ANTI-SIGMA FACTOR ANTAGONIST TM_1081-RELATED-RELATED"/>
    <property type="match status" value="1"/>
</dbReference>
<dbReference type="InterPro" id="IPR036513">
    <property type="entry name" value="STAS_dom_sf"/>
</dbReference>
<dbReference type="KEGG" id="abut:Ami103574_08300"/>
<evidence type="ECO:0000259" key="3">
    <source>
        <dbReference type="PROSITE" id="PS50801"/>
    </source>
</evidence>
<dbReference type="PROSITE" id="PS50801">
    <property type="entry name" value="STAS"/>
    <property type="match status" value="1"/>
</dbReference>
<evidence type="ECO:0000313" key="4">
    <source>
        <dbReference type="EMBL" id="QIB69324.1"/>
    </source>
</evidence>